<evidence type="ECO:0000313" key="3">
    <source>
        <dbReference type="Proteomes" id="UP000001058"/>
    </source>
</evidence>
<keyword evidence="1" id="KW-0732">Signal</keyword>
<organism evidence="3">
    <name type="scientific">Volvox carteri f. nagariensis</name>
    <dbReference type="NCBI Taxonomy" id="3068"/>
    <lineage>
        <taxon>Eukaryota</taxon>
        <taxon>Viridiplantae</taxon>
        <taxon>Chlorophyta</taxon>
        <taxon>core chlorophytes</taxon>
        <taxon>Chlorophyceae</taxon>
        <taxon>CS clade</taxon>
        <taxon>Chlamydomonadales</taxon>
        <taxon>Volvocaceae</taxon>
        <taxon>Volvox</taxon>
    </lineage>
</organism>
<protein>
    <submittedName>
        <fullName evidence="2">Uncharacterized protein</fullName>
    </submittedName>
</protein>
<dbReference type="GeneID" id="9616150"/>
<sequence>MLLLPIAWPWLLLRCAQMMLSVACLLAAAAADGLIFLAELLRRNRGSVEVLSSWASGSLGWVVARYWAGLGQLHMVRGAQKGWENVVLLEGFEEALGRLSQLLTPLLAAAISSSPVAARLFRMISPLLAVVAKVQAAVYGMYCFVHDEIVPVALDLAERLPLVHGLLHRAVEGGSA</sequence>
<dbReference type="Proteomes" id="UP000001058">
    <property type="component" value="Unassembled WGS sequence"/>
</dbReference>
<dbReference type="OrthoDB" id="551111at2759"/>
<evidence type="ECO:0000256" key="1">
    <source>
        <dbReference type="SAM" id="SignalP"/>
    </source>
</evidence>
<keyword evidence="3" id="KW-1185">Reference proteome</keyword>
<dbReference type="EMBL" id="GL378358">
    <property type="protein sequence ID" value="EFJ45293.1"/>
    <property type="molecule type" value="Genomic_DNA"/>
</dbReference>
<dbReference type="KEGG" id="vcn:VOLCADRAFT_94364"/>
<proteinExistence type="predicted"/>
<accession>D8U4L2</accession>
<feature type="signal peptide" evidence="1">
    <location>
        <begin position="1"/>
        <end position="18"/>
    </location>
</feature>
<dbReference type="RefSeq" id="XP_002953669.1">
    <property type="nucleotide sequence ID" value="XM_002953623.1"/>
</dbReference>
<reference evidence="2 3" key="1">
    <citation type="journal article" date="2010" name="Science">
        <title>Genomic analysis of organismal complexity in the multicellular green alga Volvox carteri.</title>
        <authorList>
            <person name="Prochnik S.E."/>
            <person name="Umen J."/>
            <person name="Nedelcu A.M."/>
            <person name="Hallmann A."/>
            <person name="Miller S.M."/>
            <person name="Nishii I."/>
            <person name="Ferris P."/>
            <person name="Kuo A."/>
            <person name="Mitros T."/>
            <person name="Fritz-Laylin L.K."/>
            <person name="Hellsten U."/>
            <person name="Chapman J."/>
            <person name="Simakov O."/>
            <person name="Rensing S.A."/>
            <person name="Terry A."/>
            <person name="Pangilinan J."/>
            <person name="Kapitonov V."/>
            <person name="Jurka J."/>
            <person name="Salamov A."/>
            <person name="Shapiro H."/>
            <person name="Schmutz J."/>
            <person name="Grimwood J."/>
            <person name="Lindquist E."/>
            <person name="Lucas S."/>
            <person name="Grigoriev I.V."/>
            <person name="Schmitt R."/>
            <person name="Kirk D."/>
            <person name="Rokhsar D.S."/>
        </authorList>
    </citation>
    <scope>NUCLEOTIDE SEQUENCE [LARGE SCALE GENOMIC DNA]</scope>
    <source>
        <strain evidence="3">f. Nagariensis / Eve</strain>
    </source>
</reference>
<feature type="chain" id="PRO_5003124152" evidence="1">
    <location>
        <begin position="19"/>
        <end position="176"/>
    </location>
</feature>
<dbReference type="InParanoid" id="D8U4L2"/>
<name>D8U4L2_VOLCA</name>
<gene>
    <name evidence="2" type="ORF">VOLCADRAFT_94364</name>
</gene>
<evidence type="ECO:0000313" key="2">
    <source>
        <dbReference type="EMBL" id="EFJ45293.1"/>
    </source>
</evidence>
<dbReference type="AlphaFoldDB" id="D8U4L2"/>